<dbReference type="Pfam" id="PF19942">
    <property type="entry name" value="DUF6404"/>
    <property type="match status" value="1"/>
</dbReference>
<dbReference type="RefSeq" id="WP_226763183.1">
    <property type="nucleotide sequence ID" value="NZ_JAJAWG010000001.1"/>
</dbReference>
<dbReference type="EMBL" id="JAJAWG010000001">
    <property type="protein sequence ID" value="MCB5195399.1"/>
    <property type="molecule type" value="Genomic_DNA"/>
</dbReference>
<dbReference type="InterPro" id="IPR045644">
    <property type="entry name" value="DUF6404"/>
</dbReference>
<evidence type="ECO:0000313" key="3">
    <source>
        <dbReference type="Proteomes" id="UP001198034"/>
    </source>
</evidence>
<keyword evidence="3" id="KW-1185">Reference proteome</keyword>
<proteinExistence type="predicted"/>
<organism evidence="2 3">
    <name type="scientific">Deefgea salmonis</name>
    <dbReference type="NCBI Taxonomy" id="2875502"/>
    <lineage>
        <taxon>Bacteria</taxon>
        <taxon>Pseudomonadati</taxon>
        <taxon>Pseudomonadota</taxon>
        <taxon>Betaproteobacteria</taxon>
        <taxon>Neisseriales</taxon>
        <taxon>Chitinibacteraceae</taxon>
        <taxon>Deefgea</taxon>
    </lineage>
</organism>
<protein>
    <submittedName>
        <fullName evidence="2">DUF6404 family protein</fullName>
    </submittedName>
</protein>
<sequence>MMTFEDKCNYAIKELENAGIWKSNYNPPILKLARKLGFKVPFPHYNSFLNNALSAGIYFGVFWGLFMYLILWGQQNMPATKMLSAATLAGAFFGFSMASYYKYSFKKNKLTPWCEIKNN</sequence>
<accession>A0ABS8BI64</accession>
<reference evidence="2 3" key="1">
    <citation type="submission" date="2021-10" db="EMBL/GenBank/DDBJ databases">
        <authorList>
            <person name="Chen M."/>
        </authorList>
    </citation>
    <scope>NUCLEOTIDE SEQUENCE [LARGE SCALE GENOMIC DNA]</scope>
    <source>
        <strain evidence="2 3">H3-26</strain>
    </source>
</reference>
<evidence type="ECO:0000256" key="1">
    <source>
        <dbReference type="SAM" id="Phobius"/>
    </source>
</evidence>
<feature type="transmembrane region" description="Helical" evidence="1">
    <location>
        <begin position="83"/>
        <end position="103"/>
    </location>
</feature>
<dbReference type="Proteomes" id="UP001198034">
    <property type="component" value="Unassembled WGS sequence"/>
</dbReference>
<keyword evidence="1" id="KW-0812">Transmembrane</keyword>
<evidence type="ECO:0000313" key="2">
    <source>
        <dbReference type="EMBL" id="MCB5195399.1"/>
    </source>
</evidence>
<name>A0ABS8BI64_9NEIS</name>
<feature type="transmembrane region" description="Helical" evidence="1">
    <location>
        <begin position="52"/>
        <end position="71"/>
    </location>
</feature>
<keyword evidence="1" id="KW-1133">Transmembrane helix</keyword>
<comment type="caution">
    <text evidence="2">The sequence shown here is derived from an EMBL/GenBank/DDBJ whole genome shotgun (WGS) entry which is preliminary data.</text>
</comment>
<keyword evidence="1" id="KW-0472">Membrane</keyword>
<gene>
    <name evidence="2" type="ORF">LG219_03720</name>
</gene>